<proteinExistence type="inferred from homology"/>
<comment type="similarity">
    <text evidence="1">Belongs to the sulfatase family.</text>
</comment>
<reference evidence="6 7" key="1">
    <citation type="submission" date="2019-02" db="EMBL/GenBank/DDBJ databases">
        <title>Draft genome sequences of novel Actinobacteria.</title>
        <authorList>
            <person name="Sahin N."/>
            <person name="Ay H."/>
            <person name="Saygin H."/>
        </authorList>
    </citation>
    <scope>NUCLEOTIDE SEQUENCE [LARGE SCALE GENOMIC DNA]</scope>
    <source>
        <strain evidence="6 7">8K307</strain>
    </source>
</reference>
<dbReference type="EMBL" id="SMLB01000028">
    <property type="protein sequence ID" value="TDD67511.1"/>
    <property type="molecule type" value="Genomic_DNA"/>
</dbReference>
<evidence type="ECO:0000256" key="2">
    <source>
        <dbReference type="ARBA" id="ARBA00022723"/>
    </source>
</evidence>
<evidence type="ECO:0000259" key="5">
    <source>
        <dbReference type="Pfam" id="PF00884"/>
    </source>
</evidence>
<comment type="caution">
    <text evidence="6">The sequence shown here is derived from an EMBL/GenBank/DDBJ whole genome shotgun (WGS) entry which is preliminary data.</text>
</comment>
<dbReference type="PANTHER" id="PTHR42693">
    <property type="entry name" value="ARYLSULFATASE FAMILY MEMBER"/>
    <property type="match status" value="1"/>
</dbReference>
<dbReference type="Pfam" id="PF00884">
    <property type="entry name" value="Sulfatase"/>
    <property type="match status" value="1"/>
</dbReference>
<evidence type="ECO:0000256" key="1">
    <source>
        <dbReference type="ARBA" id="ARBA00008779"/>
    </source>
</evidence>
<dbReference type="InterPro" id="IPR024607">
    <property type="entry name" value="Sulfatase_CS"/>
</dbReference>
<dbReference type="PANTHER" id="PTHR42693:SF53">
    <property type="entry name" value="ENDO-4-O-SULFATASE"/>
    <property type="match status" value="1"/>
</dbReference>
<dbReference type="InterPro" id="IPR000917">
    <property type="entry name" value="Sulfatase_N"/>
</dbReference>
<dbReference type="OrthoDB" id="9777306at2"/>
<dbReference type="AlphaFoldDB" id="A0A4R5A6F3"/>
<feature type="domain" description="Sulfatase N-terminal" evidence="5">
    <location>
        <begin position="5"/>
        <end position="359"/>
    </location>
</feature>
<dbReference type="GO" id="GO:0046872">
    <property type="term" value="F:metal ion binding"/>
    <property type="evidence" value="ECO:0007669"/>
    <property type="project" value="UniProtKB-KW"/>
</dbReference>
<dbReference type="InterPro" id="IPR050738">
    <property type="entry name" value="Sulfatase"/>
</dbReference>
<evidence type="ECO:0000313" key="6">
    <source>
        <dbReference type="EMBL" id="TDD67511.1"/>
    </source>
</evidence>
<dbReference type="Proteomes" id="UP000295217">
    <property type="component" value="Unassembled WGS sequence"/>
</dbReference>
<dbReference type="InterPro" id="IPR017850">
    <property type="entry name" value="Alkaline_phosphatase_core_sf"/>
</dbReference>
<sequence length="477" mass="54522">MDSPPNVVLICVDQWRGDCLSADGHRVVHTPHLDALAARGARFRRAYSATPTCIPARAALMTGLSQRSHRRVGYENARPWDYQVTVAGEFRRAGYQTQAIGKMHVYPERTRLGFDDVLLHDGYLHFARRRHRPYEEFDDYLPWLRMQAGASAVEDYYDNGLNGNSMIARPWDKPEAWHPTTWTVTQATSWLYRRDPRSPFFLYMSFHRPHPPFDPPAWAYEQYLDVLPYVPEVGDWVDVLEPRYEDWRHNPVAARMSPAVLHRARAGYYGHLAHIDLQINRFLEILGEFGLAENTVVCFVSDHGEMLGEHHLFQKGLPYEGAARIPFLLAGPGVPGGAVRDDVVELRDVMPTLLDAAGVPVPDDIDGRSVLQLLRQPGAGWRRHLHGEHPNLGQKLHWITDDRWKYVWWSGDGREQLFDLSADPLECHDLAGEPSAETHLVRLRELLVDELSDREEGYVNGGRLVSGRPSRSWLEKA</sequence>
<accession>A0A4R5A6F3</accession>
<keyword evidence="2" id="KW-0479">Metal-binding</keyword>
<evidence type="ECO:0000256" key="4">
    <source>
        <dbReference type="ARBA" id="ARBA00022837"/>
    </source>
</evidence>
<dbReference type="PROSITE" id="PS00149">
    <property type="entry name" value="SULFATASE_2"/>
    <property type="match status" value="1"/>
</dbReference>
<evidence type="ECO:0000313" key="7">
    <source>
        <dbReference type="Proteomes" id="UP000295217"/>
    </source>
</evidence>
<name>A0A4R5A6F3_9ACTN</name>
<dbReference type="GO" id="GO:0004065">
    <property type="term" value="F:arylsulfatase activity"/>
    <property type="evidence" value="ECO:0007669"/>
    <property type="project" value="UniProtKB-EC"/>
</dbReference>
<dbReference type="EC" id="3.1.6.1" evidence="6"/>
<dbReference type="SUPFAM" id="SSF53649">
    <property type="entry name" value="Alkaline phosphatase-like"/>
    <property type="match status" value="1"/>
</dbReference>
<dbReference type="Gene3D" id="3.40.720.10">
    <property type="entry name" value="Alkaline Phosphatase, subunit A"/>
    <property type="match status" value="1"/>
</dbReference>
<keyword evidence="4" id="KW-0106">Calcium</keyword>
<dbReference type="NCBIfam" id="NF010322">
    <property type="entry name" value="PRK13759.1"/>
    <property type="match status" value="1"/>
</dbReference>
<gene>
    <name evidence="6" type="ORF">E1262_18840</name>
</gene>
<keyword evidence="7" id="KW-1185">Reference proteome</keyword>
<keyword evidence="3 6" id="KW-0378">Hydrolase</keyword>
<organism evidence="6 7">
    <name type="scientific">Jiangella aurantiaca</name>
    <dbReference type="NCBI Taxonomy" id="2530373"/>
    <lineage>
        <taxon>Bacteria</taxon>
        <taxon>Bacillati</taxon>
        <taxon>Actinomycetota</taxon>
        <taxon>Actinomycetes</taxon>
        <taxon>Jiangellales</taxon>
        <taxon>Jiangellaceae</taxon>
        <taxon>Jiangella</taxon>
    </lineage>
</organism>
<protein>
    <submittedName>
        <fullName evidence="6">Arylsulfatase</fullName>
        <ecNumber evidence="6">3.1.6.1</ecNumber>
    </submittedName>
</protein>
<evidence type="ECO:0000256" key="3">
    <source>
        <dbReference type="ARBA" id="ARBA00022801"/>
    </source>
</evidence>